<keyword evidence="4" id="KW-1185">Reference proteome</keyword>
<organism evidence="3 4">
    <name type="scientific">Aureispira anguillae</name>
    <dbReference type="NCBI Taxonomy" id="2864201"/>
    <lineage>
        <taxon>Bacteria</taxon>
        <taxon>Pseudomonadati</taxon>
        <taxon>Bacteroidota</taxon>
        <taxon>Saprospiria</taxon>
        <taxon>Saprospirales</taxon>
        <taxon>Saprospiraceae</taxon>
        <taxon>Aureispira</taxon>
    </lineage>
</organism>
<dbReference type="Proteomes" id="UP001060919">
    <property type="component" value="Chromosome"/>
</dbReference>
<evidence type="ECO:0000313" key="3">
    <source>
        <dbReference type="EMBL" id="BDS14104.1"/>
    </source>
</evidence>
<evidence type="ECO:0000313" key="4">
    <source>
        <dbReference type="Proteomes" id="UP001060919"/>
    </source>
</evidence>
<dbReference type="KEGG" id="aup:AsAng_0048710"/>
<evidence type="ECO:0000256" key="1">
    <source>
        <dbReference type="SAM" id="SignalP"/>
    </source>
</evidence>
<dbReference type="Pfam" id="PF18962">
    <property type="entry name" value="Por_Secre_tail"/>
    <property type="match status" value="1"/>
</dbReference>
<gene>
    <name evidence="3" type="ORF">AsAng_0048710</name>
</gene>
<reference evidence="3" key="1">
    <citation type="submission" date="2022-09" db="EMBL/GenBank/DDBJ databases">
        <title>Aureispira anguillicida sp. nov., isolated from Leptocephalus of Japanese eel Anguilla japonica.</title>
        <authorList>
            <person name="Yuasa K."/>
            <person name="Mekata T."/>
            <person name="Ikunari K."/>
        </authorList>
    </citation>
    <scope>NUCLEOTIDE SEQUENCE</scope>
    <source>
        <strain evidence="3">EL160426</strain>
    </source>
</reference>
<proteinExistence type="predicted"/>
<dbReference type="InterPro" id="IPR026444">
    <property type="entry name" value="Secre_tail"/>
</dbReference>
<accession>A0A915YJD5</accession>
<feature type="domain" description="Secretion system C-terminal sorting" evidence="2">
    <location>
        <begin position="650"/>
        <end position="716"/>
    </location>
</feature>
<name>A0A915YJD5_9BACT</name>
<feature type="chain" id="PRO_5036872251" evidence="1">
    <location>
        <begin position="21"/>
        <end position="727"/>
    </location>
</feature>
<dbReference type="AlphaFoldDB" id="A0A915YJD5"/>
<protein>
    <submittedName>
        <fullName evidence="3">T9SS type A sorting domain-containing protein</fullName>
    </submittedName>
</protein>
<dbReference type="EMBL" id="AP026867">
    <property type="protein sequence ID" value="BDS14104.1"/>
    <property type="molecule type" value="Genomic_DNA"/>
</dbReference>
<evidence type="ECO:0000259" key="2">
    <source>
        <dbReference type="Pfam" id="PF18962"/>
    </source>
</evidence>
<sequence>MKNLLWLWVASFLSISIASAQTQCPDNIFINGDLETGTPTGSHQDIENANGFSRIWATGSWADYYTATTGPFSPYPAPATGNYASCWIANYNGGGTVYREGFKASLMYTLPPNTGSYTLTFDMACLGGWGNSEVAVYGISNSSGAAAPSPTGAFTPTNMNLYGPANTVLLNTIPISASSCSNNKTLQAVTINTNAAGYPAAGVTHIFITHSDNNTINGALYMGFDNFCLSVSSDCPASYVSNGDLESGTPTTSDQDIDNATDFRRIWGPGSNADYYTATTGPFFPYPAPQTGNYAGCWIANFNGGGTTYREGFQSRLVSTILPNTGSYTLKFDMACLYGWGNSEVAVYGVYNPSNGNAPNSPTGAFTPDNMSLFPAGTTVLLGTISISSSSCSNTKTNHTITFNSNAAGFPALGMTHFFITHSDNTTLNGALYMGFDNFCLQSFQELPCPKITDSRAECIDDVNGDGVPDYNIQITVDNPGIINFSTPCGTISPGSMSIPAAGTYNLTITSNGTCSPFAFYYESLDSNQELCWKDKVETELPPCKKECLCDESFFDDVNLGYNAVLDCPNDIFTPIALTDCDRVLWFIDGNHVATTIGNASFVNPHITGHYELCIEVHRTQADGTVCKHRFCRNLFSALQCLNRARLGVNPNPANDRVTLSWTTEEVPDRLSIGLFNSSGIEIQRINEINGHEGKLEINVQALESGLYFIKVEGSEYAPRPIKFVKK</sequence>
<feature type="signal peptide" evidence="1">
    <location>
        <begin position="1"/>
        <end position="20"/>
    </location>
</feature>
<dbReference type="RefSeq" id="WP_264789337.1">
    <property type="nucleotide sequence ID" value="NZ_AP026867.1"/>
</dbReference>
<keyword evidence="1" id="KW-0732">Signal</keyword>